<evidence type="ECO:0000256" key="2">
    <source>
        <dbReference type="ARBA" id="ARBA00022490"/>
    </source>
</evidence>
<accession>A0ABT6NTN0</accession>
<feature type="domain" description="Methionyl/Valyl/Leucyl/Isoleucyl-tRNA synthetase anticodon-binding" evidence="13">
    <location>
        <begin position="695"/>
        <end position="804"/>
    </location>
</feature>
<feature type="region of interest" description="Disordered" evidence="11">
    <location>
        <begin position="1"/>
        <end position="25"/>
    </location>
</feature>
<dbReference type="Pfam" id="PF13603">
    <property type="entry name" value="tRNA-synt_1_2"/>
    <property type="match status" value="1"/>
</dbReference>
<dbReference type="Gene3D" id="3.10.20.590">
    <property type="match status" value="1"/>
</dbReference>
<comment type="catalytic activity">
    <reaction evidence="8 9">
        <text>tRNA(Leu) + L-leucine + ATP = L-leucyl-tRNA(Leu) + AMP + diphosphate</text>
        <dbReference type="Rhea" id="RHEA:11688"/>
        <dbReference type="Rhea" id="RHEA-COMP:9613"/>
        <dbReference type="Rhea" id="RHEA-COMP:9622"/>
        <dbReference type="ChEBI" id="CHEBI:30616"/>
        <dbReference type="ChEBI" id="CHEBI:33019"/>
        <dbReference type="ChEBI" id="CHEBI:57427"/>
        <dbReference type="ChEBI" id="CHEBI:78442"/>
        <dbReference type="ChEBI" id="CHEBI:78494"/>
        <dbReference type="ChEBI" id="CHEBI:456215"/>
        <dbReference type="EC" id="6.1.1.4"/>
    </reaction>
</comment>
<reference evidence="16 17" key="1">
    <citation type="submission" date="2023-04" db="EMBL/GenBank/DDBJ databases">
        <title>The genome sequence of Polyangium sorediatum DSM14670.</title>
        <authorList>
            <person name="Zhang X."/>
        </authorList>
    </citation>
    <scope>NUCLEOTIDE SEQUENCE [LARGE SCALE GENOMIC DNA]</scope>
    <source>
        <strain evidence="16 17">DSM 14670</strain>
    </source>
</reference>
<dbReference type="SUPFAM" id="SSF52374">
    <property type="entry name" value="Nucleotidylyl transferase"/>
    <property type="match status" value="1"/>
</dbReference>
<feature type="binding site" evidence="9">
    <location>
        <position position="623"/>
    </location>
    <ligand>
        <name>ATP</name>
        <dbReference type="ChEBI" id="CHEBI:30616"/>
    </ligand>
</feature>
<dbReference type="InterPro" id="IPR009080">
    <property type="entry name" value="tRNAsynth_Ia_anticodon-bd"/>
</dbReference>
<evidence type="ECO:0000313" key="16">
    <source>
        <dbReference type="EMBL" id="MDI1431676.1"/>
    </source>
</evidence>
<feature type="domain" description="Aminoacyl-tRNA synthetase class Ia" evidence="12">
    <location>
        <begin position="440"/>
        <end position="646"/>
    </location>
</feature>
<comment type="caution">
    <text evidence="16">The sequence shown here is derived from an EMBL/GenBank/DDBJ whole genome shotgun (WGS) entry which is preliminary data.</text>
</comment>
<keyword evidence="7 9" id="KW-0030">Aminoacyl-tRNA synthetase</keyword>
<evidence type="ECO:0000259" key="12">
    <source>
        <dbReference type="Pfam" id="PF00133"/>
    </source>
</evidence>
<feature type="domain" description="Methionyl/Leucyl tRNA synthetase" evidence="14">
    <location>
        <begin position="63"/>
        <end position="195"/>
    </location>
</feature>
<keyword evidence="2 9" id="KW-0963">Cytoplasm</keyword>
<keyword evidence="4 9" id="KW-0547">Nucleotide-binding</keyword>
<protein>
    <recommendedName>
        <fullName evidence="9">Leucine--tRNA ligase</fullName>
        <ecNumber evidence="9">6.1.1.4</ecNumber>
    </recommendedName>
    <alternativeName>
        <fullName evidence="9">Leucyl-tRNA synthetase</fullName>
        <shortName evidence="9">LeuRS</shortName>
    </alternativeName>
</protein>
<dbReference type="InterPro" id="IPR013155">
    <property type="entry name" value="M/V/L/I-tRNA-synth_anticd-bd"/>
</dbReference>
<dbReference type="InterPro" id="IPR015413">
    <property type="entry name" value="Methionyl/Leucyl_tRNA_Synth"/>
</dbReference>
<organism evidence="16 17">
    <name type="scientific">Polyangium sorediatum</name>
    <dbReference type="NCBI Taxonomy" id="889274"/>
    <lineage>
        <taxon>Bacteria</taxon>
        <taxon>Pseudomonadati</taxon>
        <taxon>Myxococcota</taxon>
        <taxon>Polyangia</taxon>
        <taxon>Polyangiales</taxon>
        <taxon>Polyangiaceae</taxon>
        <taxon>Polyangium</taxon>
    </lineage>
</organism>
<evidence type="ECO:0000256" key="5">
    <source>
        <dbReference type="ARBA" id="ARBA00022840"/>
    </source>
</evidence>
<evidence type="ECO:0000256" key="11">
    <source>
        <dbReference type="SAM" id="MobiDB-lite"/>
    </source>
</evidence>
<name>A0ABT6NTN0_9BACT</name>
<evidence type="ECO:0000256" key="8">
    <source>
        <dbReference type="ARBA" id="ARBA00047469"/>
    </source>
</evidence>
<dbReference type="InterPro" id="IPR001412">
    <property type="entry name" value="aa-tRNA-synth_I_CS"/>
</dbReference>
<evidence type="ECO:0000256" key="4">
    <source>
        <dbReference type="ARBA" id="ARBA00022741"/>
    </source>
</evidence>
<feature type="short sequence motif" description="'KMSKS' region" evidence="9">
    <location>
        <begin position="620"/>
        <end position="624"/>
    </location>
</feature>
<dbReference type="Proteomes" id="UP001160301">
    <property type="component" value="Unassembled WGS sequence"/>
</dbReference>
<evidence type="ECO:0000313" key="17">
    <source>
        <dbReference type="Proteomes" id="UP001160301"/>
    </source>
</evidence>
<evidence type="ECO:0000256" key="7">
    <source>
        <dbReference type="ARBA" id="ARBA00023146"/>
    </source>
</evidence>
<comment type="caution">
    <text evidence="9">Lacks conserved residue(s) required for the propagation of feature annotation.</text>
</comment>
<proteinExistence type="inferred from homology"/>
<dbReference type="CDD" id="cd07958">
    <property type="entry name" value="Anticodon_Ia_Leu_BEm"/>
    <property type="match status" value="1"/>
</dbReference>
<dbReference type="InterPro" id="IPR009008">
    <property type="entry name" value="Val/Leu/Ile-tRNA-synth_edit"/>
</dbReference>
<dbReference type="NCBIfam" id="TIGR00396">
    <property type="entry name" value="leuS_bact"/>
    <property type="match status" value="1"/>
</dbReference>
<dbReference type="Gene3D" id="1.10.730.10">
    <property type="entry name" value="Isoleucyl-tRNA Synthetase, Domain 1"/>
    <property type="match status" value="1"/>
</dbReference>
<evidence type="ECO:0000256" key="3">
    <source>
        <dbReference type="ARBA" id="ARBA00022598"/>
    </source>
</evidence>
<dbReference type="GO" id="GO:0004823">
    <property type="term" value="F:leucine-tRNA ligase activity"/>
    <property type="evidence" value="ECO:0007669"/>
    <property type="project" value="UniProtKB-EC"/>
</dbReference>
<dbReference type="CDD" id="cd00812">
    <property type="entry name" value="LeuRS_core"/>
    <property type="match status" value="1"/>
</dbReference>
<evidence type="ECO:0000256" key="6">
    <source>
        <dbReference type="ARBA" id="ARBA00022917"/>
    </source>
</evidence>
<dbReference type="InterPro" id="IPR014729">
    <property type="entry name" value="Rossmann-like_a/b/a_fold"/>
</dbReference>
<dbReference type="EC" id="6.1.1.4" evidence="9"/>
<keyword evidence="6 9" id="KW-0648">Protein biosynthesis</keyword>
<dbReference type="Pfam" id="PF00133">
    <property type="entry name" value="tRNA-synt_1"/>
    <property type="match status" value="1"/>
</dbReference>
<dbReference type="SUPFAM" id="SSF50677">
    <property type="entry name" value="ValRS/IleRS/LeuRS editing domain"/>
    <property type="match status" value="1"/>
</dbReference>
<dbReference type="PANTHER" id="PTHR43740">
    <property type="entry name" value="LEUCYL-TRNA SYNTHETASE"/>
    <property type="match status" value="1"/>
</dbReference>
<dbReference type="InterPro" id="IPR002300">
    <property type="entry name" value="aa-tRNA-synth_Ia"/>
</dbReference>
<dbReference type="PROSITE" id="PS00178">
    <property type="entry name" value="AA_TRNA_LIGASE_I"/>
    <property type="match status" value="1"/>
</dbReference>
<evidence type="ECO:0000256" key="10">
    <source>
        <dbReference type="RuleBase" id="RU363035"/>
    </source>
</evidence>
<dbReference type="EMBL" id="JARZHI010000016">
    <property type="protein sequence ID" value="MDI1431676.1"/>
    <property type="molecule type" value="Genomic_DNA"/>
</dbReference>
<comment type="similarity">
    <text evidence="1 9 10">Belongs to the class-I aminoacyl-tRNA synthetase family.</text>
</comment>
<feature type="domain" description="Leucyl-tRNA synthetase editing" evidence="15">
    <location>
        <begin position="243"/>
        <end position="426"/>
    </location>
</feature>
<dbReference type="Pfam" id="PF09334">
    <property type="entry name" value="tRNA-synt_1g"/>
    <property type="match status" value="1"/>
</dbReference>
<dbReference type="RefSeq" id="WP_136966464.1">
    <property type="nucleotide sequence ID" value="NZ_JARZHI010000016.1"/>
</dbReference>
<evidence type="ECO:0000256" key="9">
    <source>
        <dbReference type="HAMAP-Rule" id="MF_00049"/>
    </source>
</evidence>
<keyword evidence="17" id="KW-1185">Reference proteome</keyword>
<dbReference type="InterPro" id="IPR025709">
    <property type="entry name" value="Leu_tRNA-synth_edit"/>
</dbReference>
<dbReference type="Pfam" id="PF08264">
    <property type="entry name" value="Anticodon_1"/>
    <property type="match status" value="1"/>
</dbReference>
<evidence type="ECO:0000259" key="15">
    <source>
        <dbReference type="Pfam" id="PF13603"/>
    </source>
</evidence>
<dbReference type="PRINTS" id="PR00985">
    <property type="entry name" value="TRNASYNTHLEU"/>
</dbReference>
<keyword evidence="3 9" id="KW-0436">Ligase</keyword>
<sequence length="842" mass="94155">MTSPTANTPSPSTPADGAAAAQEPARYVHAEAEPRWQRFWEETGVFRAVRHEGRPKRYVLDMFPYPSGAGLHVGHPEGYTATDIFCRYSRMKGFDVLHPMGWDAFGLPAEQYAIQTGTHPAETTRKNIDTFRRQLKMLGFSYDWEREFGTIDENYVRWTQWIFVKLFERGLAYQDKILVNWCPALGTVLANEEVKDGKSERGSHPVIRTPLRQWMLRITAYADRLAEDLSLVDWPEGTLTAQRNWIGRSEGALISFDVQGFEGAKIDVFTTRPDTLLGCTYVVLAPEHALVEKITSAEKLDAVRAYVQAAASKSDLDRTSEKTKTGVPTGAMAIHPLTGKAVPIWVGDYVIGGYGTGAVMAVPAHDERDFAFAKAFELPIIEVVSPDGGLHDSLDAAYVDEGVLVRSGKFDGIKSTDGKRAIVDALVASGKGAPKITYKLRDWVFSRQRYWGEPIPVYFPVEMKDPAGDPRKGDEHVIRYDKPIAVAESELPLRLPNLVDFRPGDDPQGPLARAVDWRFFQKDGQWYARETNTMPQWAGSCWYYLRFIDPKNDAEPWSQKAYDDWMPVDLYIGGNEHAVLHLLYARFWHKVLFDIGKVKHPEPFLKLVHQGLILGEDGEKMSKSAGNVVNPDDIVKGYGADCLRLYEMFMGPLEAVKPWQSAQIQGVVRFRDRVFSILTGRPLVDGIDDATKRLVHKTIKKVTEDIETLSFNTAISAMMVLLNHLGSLKDLPREAARGLLICVSPFAPHVAEEVWRMWGNERSIALEAWPTFDPTLCVDDVIEMAVQVNGKVRGRVTLPVKASEDEARNAALTAEGVSAFTAGKTLKKFIYVPGKIVNLVVA</sequence>
<evidence type="ECO:0000256" key="1">
    <source>
        <dbReference type="ARBA" id="ARBA00005594"/>
    </source>
</evidence>
<dbReference type="Gene3D" id="3.40.50.620">
    <property type="entry name" value="HUPs"/>
    <property type="match status" value="2"/>
</dbReference>
<gene>
    <name evidence="9 16" type="primary">leuS</name>
    <name evidence="16" type="ORF">QHF89_19430</name>
</gene>
<evidence type="ECO:0000259" key="13">
    <source>
        <dbReference type="Pfam" id="PF08264"/>
    </source>
</evidence>
<dbReference type="PANTHER" id="PTHR43740:SF2">
    <property type="entry name" value="LEUCINE--TRNA LIGASE, MITOCHONDRIAL"/>
    <property type="match status" value="1"/>
</dbReference>
<comment type="subcellular location">
    <subcellularLocation>
        <location evidence="9">Cytoplasm</location>
    </subcellularLocation>
</comment>
<evidence type="ECO:0000259" key="14">
    <source>
        <dbReference type="Pfam" id="PF09334"/>
    </source>
</evidence>
<keyword evidence="5 9" id="KW-0067">ATP-binding</keyword>
<dbReference type="HAMAP" id="MF_00049_B">
    <property type="entry name" value="Leu_tRNA_synth_B"/>
    <property type="match status" value="1"/>
</dbReference>
<dbReference type="SUPFAM" id="SSF47323">
    <property type="entry name" value="Anticodon-binding domain of a subclass of class I aminoacyl-tRNA synthetases"/>
    <property type="match status" value="1"/>
</dbReference>
<dbReference type="InterPro" id="IPR002302">
    <property type="entry name" value="Leu-tRNA-ligase"/>
</dbReference>